<protein>
    <submittedName>
        <fullName evidence="2">Uncharacterized protein</fullName>
    </submittedName>
</protein>
<gene>
    <name evidence="2" type="ORF">pdam_00019707</name>
</gene>
<sequence>MMAKASNNPCRGNCIEKSGPENQFRNRSLRVGSGFRRQSHSRLQKLQNMFAILIMLIRNDTNASEALGALRWEI</sequence>
<name>A0A3M6UYQ3_POCDA</name>
<dbReference type="EMBL" id="RCHS01000516">
    <property type="protein sequence ID" value="RMX58438.1"/>
    <property type="molecule type" value="Genomic_DNA"/>
</dbReference>
<dbReference type="Proteomes" id="UP000275408">
    <property type="component" value="Unassembled WGS sequence"/>
</dbReference>
<feature type="compositionally biased region" description="Polar residues" evidence="1">
    <location>
        <begin position="1"/>
        <end position="10"/>
    </location>
</feature>
<feature type="region of interest" description="Disordered" evidence="1">
    <location>
        <begin position="1"/>
        <end position="27"/>
    </location>
</feature>
<dbReference type="AlphaFoldDB" id="A0A3M6UYQ3"/>
<organism evidence="2 3">
    <name type="scientific">Pocillopora damicornis</name>
    <name type="common">Cauliflower coral</name>
    <name type="synonym">Millepora damicornis</name>
    <dbReference type="NCBI Taxonomy" id="46731"/>
    <lineage>
        <taxon>Eukaryota</taxon>
        <taxon>Metazoa</taxon>
        <taxon>Cnidaria</taxon>
        <taxon>Anthozoa</taxon>
        <taxon>Hexacorallia</taxon>
        <taxon>Scleractinia</taxon>
        <taxon>Astrocoeniina</taxon>
        <taxon>Pocilloporidae</taxon>
        <taxon>Pocillopora</taxon>
    </lineage>
</organism>
<accession>A0A3M6UYQ3</accession>
<keyword evidence="3" id="KW-1185">Reference proteome</keyword>
<evidence type="ECO:0000313" key="3">
    <source>
        <dbReference type="Proteomes" id="UP000275408"/>
    </source>
</evidence>
<reference evidence="2 3" key="1">
    <citation type="journal article" date="2018" name="Sci. Rep.">
        <title>Comparative analysis of the Pocillopora damicornis genome highlights role of immune system in coral evolution.</title>
        <authorList>
            <person name="Cunning R."/>
            <person name="Bay R.A."/>
            <person name="Gillette P."/>
            <person name="Baker A.C."/>
            <person name="Traylor-Knowles N."/>
        </authorList>
    </citation>
    <scope>NUCLEOTIDE SEQUENCE [LARGE SCALE GENOMIC DNA]</scope>
    <source>
        <strain evidence="2">RSMAS</strain>
        <tissue evidence="2">Whole animal</tissue>
    </source>
</reference>
<evidence type="ECO:0000313" key="2">
    <source>
        <dbReference type="EMBL" id="RMX58438.1"/>
    </source>
</evidence>
<proteinExistence type="predicted"/>
<comment type="caution">
    <text evidence="2">The sequence shown here is derived from an EMBL/GenBank/DDBJ whole genome shotgun (WGS) entry which is preliminary data.</text>
</comment>
<evidence type="ECO:0000256" key="1">
    <source>
        <dbReference type="SAM" id="MobiDB-lite"/>
    </source>
</evidence>